<dbReference type="Pfam" id="PF00702">
    <property type="entry name" value="Hydrolase"/>
    <property type="match status" value="1"/>
</dbReference>
<dbReference type="Gene3D" id="3.40.50.1000">
    <property type="entry name" value="HAD superfamily/HAD-like"/>
    <property type="match status" value="1"/>
</dbReference>
<dbReference type="InterPro" id="IPR023214">
    <property type="entry name" value="HAD_sf"/>
</dbReference>
<evidence type="ECO:0000313" key="2">
    <source>
        <dbReference type="Proteomes" id="UP001217089"/>
    </source>
</evidence>
<accession>A0ABQ9F1S5</accession>
<gene>
    <name evidence="1" type="ORF">KUTeg_012097</name>
</gene>
<organism evidence="1 2">
    <name type="scientific">Tegillarca granosa</name>
    <name type="common">Malaysian cockle</name>
    <name type="synonym">Anadara granosa</name>
    <dbReference type="NCBI Taxonomy" id="220873"/>
    <lineage>
        <taxon>Eukaryota</taxon>
        <taxon>Metazoa</taxon>
        <taxon>Spiralia</taxon>
        <taxon>Lophotrochozoa</taxon>
        <taxon>Mollusca</taxon>
        <taxon>Bivalvia</taxon>
        <taxon>Autobranchia</taxon>
        <taxon>Pteriomorphia</taxon>
        <taxon>Arcoida</taxon>
        <taxon>Arcoidea</taxon>
        <taxon>Arcidae</taxon>
        <taxon>Tegillarca</taxon>
    </lineage>
</organism>
<evidence type="ECO:0000313" key="1">
    <source>
        <dbReference type="EMBL" id="KAJ8310232.1"/>
    </source>
</evidence>
<dbReference type="PANTHER" id="PTHR18901">
    <property type="entry name" value="2-DEOXYGLUCOSE-6-PHOSPHATE PHOSPHATASE 2"/>
    <property type="match status" value="1"/>
</dbReference>
<name>A0ABQ9F1S5_TEGGR</name>
<protein>
    <submittedName>
        <fullName evidence="1">Uncharacterized protein</fullName>
    </submittedName>
</protein>
<proteinExistence type="predicted"/>
<dbReference type="EMBL" id="JARBDR010000640">
    <property type="protein sequence ID" value="KAJ8310232.1"/>
    <property type="molecule type" value="Genomic_DNA"/>
</dbReference>
<comment type="caution">
    <text evidence="1">The sequence shown here is derived from an EMBL/GenBank/DDBJ whole genome shotgun (WGS) entry which is preliminary data.</text>
</comment>
<dbReference type="PANTHER" id="PTHR18901:SF38">
    <property type="entry name" value="PSEUDOURIDINE-5'-PHOSPHATASE"/>
    <property type="match status" value="1"/>
</dbReference>
<dbReference type="InterPro" id="IPR036412">
    <property type="entry name" value="HAD-like_sf"/>
</dbReference>
<dbReference type="NCBIfam" id="TIGR01509">
    <property type="entry name" value="HAD-SF-IA-v3"/>
    <property type="match status" value="1"/>
</dbReference>
<reference evidence="1 2" key="1">
    <citation type="submission" date="2022-12" db="EMBL/GenBank/DDBJ databases">
        <title>Chromosome-level genome of Tegillarca granosa.</title>
        <authorList>
            <person name="Kim J."/>
        </authorList>
    </citation>
    <scope>NUCLEOTIDE SEQUENCE [LARGE SCALE GENOMIC DNA]</scope>
    <source>
        <strain evidence="1">Teg-2019</strain>
        <tissue evidence="1">Adductor muscle</tissue>
    </source>
</reference>
<dbReference type="SUPFAM" id="SSF56784">
    <property type="entry name" value="HAD-like"/>
    <property type="match status" value="1"/>
</dbReference>
<keyword evidence="2" id="KW-1185">Reference proteome</keyword>
<sequence length="113" mass="12588">MELKTTNHKDLFAFFHHLVYIGCDPEVKHGKPSPDGFLIAAQRFPDNPDPKKVLVFEDAPNGVEAARAAGMQCVWVPSIPLDVNKHSDKATQILTSLEEFKPEDFGLPPYNNS</sequence>
<dbReference type="Proteomes" id="UP001217089">
    <property type="component" value="Unassembled WGS sequence"/>
</dbReference>
<dbReference type="InterPro" id="IPR006439">
    <property type="entry name" value="HAD-SF_hydro_IA"/>
</dbReference>